<keyword evidence="3" id="KW-1185">Reference proteome</keyword>
<dbReference type="PROSITE" id="PS50181">
    <property type="entry name" value="FBOX"/>
    <property type="match status" value="1"/>
</dbReference>
<dbReference type="AlphaFoldDB" id="A0A6A4WDL0"/>
<sequence>MATMLPRELVEQILSYCDGYTLYRARGVCKLWKQSADYLIQKNQLWVCCQREMGAATLDAMAASDCDCDAQYRAWYRHSLLGGWPVVQMPPLALPEEGVLAVACIDGDCMVMAATADGVGLFDLFGHLAYMLPHCTSSFPIRQLEITRPLPGLDDRRMLVIAYSNNIVRVCGLWHDDVRSSMSPLVPLMTREGHDITVNASEDLVCVSYPNEAWLYLVRVGRLTVRVDILCVVELSSSGGLGHDGTLLRTAGCSRRAALSRPILPADGDSEFRPIRPEDIRDLHFNAANFVASLGTGAEVVVGHAELGSRTLDAFMALRSRVSACLLHGRLMAHWRCISSPTSARCCLSTWPARLAVSSSLPSPLLRLRVIDQAETVRVFAHDAAGCLHHCYWRRPGAGYRPSHDPAEPLLTRWINVPRETAGGRW</sequence>
<evidence type="ECO:0000259" key="1">
    <source>
        <dbReference type="PROSITE" id="PS50181"/>
    </source>
</evidence>
<evidence type="ECO:0000313" key="2">
    <source>
        <dbReference type="EMBL" id="KAF0300051.1"/>
    </source>
</evidence>
<accession>A0A6A4WDL0</accession>
<dbReference type="Pfam" id="PF12937">
    <property type="entry name" value="F-box-like"/>
    <property type="match status" value="1"/>
</dbReference>
<gene>
    <name evidence="2" type="ORF">FJT64_027375</name>
</gene>
<proteinExistence type="predicted"/>
<dbReference type="SUPFAM" id="SSF81383">
    <property type="entry name" value="F-box domain"/>
    <property type="match status" value="1"/>
</dbReference>
<dbReference type="EMBL" id="VIIS01001299">
    <property type="protein sequence ID" value="KAF0300052.1"/>
    <property type="molecule type" value="Genomic_DNA"/>
</dbReference>
<name>A0A6A4WDL0_AMPAM</name>
<dbReference type="InterPro" id="IPR036047">
    <property type="entry name" value="F-box-like_dom_sf"/>
</dbReference>
<protein>
    <recommendedName>
        <fullName evidence="1">F-box domain-containing protein</fullName>
    </recommendedName>
</protein>
<feature type="domain" description="F-box" evidence="1">
    <location>
        <begin position="1"/>
        <end position="46"/>
    </location>
</feature>
<dbReference type="EMBL" id="VIIS01001299">
    <property type="protein sequence ID" value="KAF0300051.1"/>
    <property type="molecule type" value="Genomic_DNA"/>
</dbReference>
<organism evidence="2 3">
    <name type="scientific">Amphibalanus amphitrite</name>
    <name type="common">Striped barnacle</name>
    <name type="synonym">Balanus amphitrite</name>
    <dbReference type="NCBI Taxonomy" id="1232801"/>
    <lineage>
        <taxon>Eukaryota</taxon>
        <taxon>Metazoa</taxon>
        <taxon>Ecdysozoa</taxon>
        <taxon>Arthropoda</taxon>
        <taxon>Crustacea</taxon>
        <taxon>Multicrustacea</taxon>
        <taxon>Cirripedia</taxon>
        <taxon>Thoracica</taxon>
        <taxon>Thoracicalcarea</taxon>
        <taxon>Balanomorpha</taxon>
        <taxon>Balanoidea</taxon>
        <taxon>Balanidae</taxon>
        <taxon>Amphibalaninae</taxon>
        <taxon>Amphibalanus</taxon>
    </lineage>
</organism>
<evidence type="ECO:0000313" key="3">
    <source>
        <dbReference type="Proteomes" id="UP000440578"/>
    </source>
</evidence>
<dbReference type="OrthoDB" id="2095648at2759"/>
<dbReference type="InterPro" id="IPR001810">
    <property type="entry name" value="F-box_dom"/>
</dbReference>
<comment type="caution">
    <text evidence="2">The sequence shown here is derived from an EMBL/GenBank/DDBJ whole genome shotgun (WGS) entry which is preliminary data.</text>
</comment>
<reference evidence="2 3" key="1">
    <citation type="submission" date="2019-07" db="EMBL/GenBank/DDBJ databases">
        <title>Draft genome assembly of a fouling barnacle, Amphibalanus amphitrite (Darwin, 1854): The first reference genome for Thecostraca.</title>
        <authorList>
            <person name="Kim W."/>
        </authorList>
    </citation>
    <scope>NUCLEOTIDE SEQUENCE [LARGE SCALE GENOMIC DNA]</scope>
    <source>
        <strain evidence="2">SNU_AA5</strain>
        <tissue evidence="2">Soma without cirri and trophi</tissue>
    </source>
</reference>
<dbReference type="Gene3D" id="1.20.1280.50">
    <property type="match status" value="1"/>
</dbReference>
<dbReference type="Proteomes" id="UP000440578">
    <property type="component" value="Unassembled WGS sequence"/>
</dbReference>